<proteinExistence type="predicted"/>
<dbReference type="PRINTS" id="PR01435">
    <property type="entry name" value="NPOXDRDTASE5"/>
</dbReference>
<dbReference type="GO" id="GO:0042773">
    <property type="term" value="P:ATP synthesis coupled electron transport"/>
    <property type="evidence" value="ECO:0007669"/>
    <property type="project" value="InterPro"/>
</dbReference>
<feature type="transmembrane region" description="Helical" evidence="6">
    <location>
        <begin position="511"/>
        <end position="532"/>
    </location>
</feature>
<keyword evidence="2 5" id="KW-0812">Transmembrane</keyword>
<accession>A0A3P1T3P7</accession>
<feature type="transmembrane region" description="Helical" evidence="6">
    <location>
        <begin position="43"/>
        <end position="63"/>
    </location>
</feature>
<feature type="domain" description="NADH-Ubiquinone oxidoreductase (complex I) chain 5 N-terminal" evidence="8">
    <location>
        <begin position="83"/>
        <end position="133"/>
    </location>
</feature>
<evidence type="ECO:0000259" key="8">
    <source>
        <dbReference type="Pfam" id="PF00662"/>
    </source>
</evidence>
<evidence type="ECO:0000256" key="3">
    <source>
        <dbReference type="ARBA" id="ARBA00022989"/>
    </source>
</evidence>
<dbReference type="PRINTS" id="PR01434">
    <property type="entry name" value="NADHDHGNASE5"/>
</dbReference>
<evidence type="ECO:0000313" key="10">
    <source>
        <dbReference type="Proteomes" id="UP000280819"/>
    </source>
</evidence>
<gene>
    <name evidence="9" type="ORF">EII34_12360</name>
</gene>
<feature type="transmembrane region" description="Helical" evidence="6">
    <location>
        <begin position="100"/>
        <end position="120"/>
    </location>
</feature>
<feature type="transmembrane region" description="Helical" evidence="6">
    <location>
        <begin position="614"/>
        <end position="634"/>
    </location>
</feature>
<name>A0A3P1T3P7_9ACTN</name>
<evidence type="ECO:0000259" key="7">
    <source>
        <dbReference type="Pfam" id="PF00361"/>
    </source>
</evidence>
<dbReference type="GO" id="GO:0012505">
    <property type="term" value="C:endomembrane system"/>
    <property type="evidence" value="ECO:0007669"/>
    <property type="project" value="UniProtKB-SubCell"/>
</dbReference>
<feature type="transmembrane region" description="Helical" evidence="6">
    <location>
        <begin position="195"/>
        <end position="214"/>
    </location>
</feature>
<feature type="transmembrane region" description="Helical" evidence="6">
    <location>
        <begin position="331"/>
        <end position="351"/>
    </location>
</feature>
<dbReference type="GO" id="GO:0003954">
    <property type="term" value="F:NADH dehydrogenase activity"/>
    <property type="evidence" value="ECO:0007669"/>
    <property type="project" value="TreeGrafter"/>
</dbReference>
<dbReference type="OrthoDB" id="9811798at2"/>
<comment type="caution">
    <text evidence="9">The sequence shown here is derived from an EMBL/GenBank/DDBJ whole genome shotgun (WGS) entry which is preliminary data.</text>
</comment>
<feature type="domain" description="NADH:quinone oxidoreductase/Mrp antiporter transmembrane" evidence="7">
    <location>
        <begin position="149"/>
        <end position="438"/>
    </location>
</feature>
<evidence type="ECO:0000256" key="4">
    <source>
        <dbReference type="ARBA" id="ARBA00023136"/>
    </source>
</evidence>
<evidence type="ECO:0000256" key="1">
    <source>
        <dbReference type="ARBA" id="ARBA00004127"/>
    </source>
</evidence>
<dbReference type="InterPro" id="IPR001516">
    <property type="entry name" value="Proton_antipo_N"/>
</dbReference>
<dbReference type="InterPro" id="IPR003945">
    <property type="entry name" value="NU5C-like"/>
</dbReference>
<sequence>MTFLETVSAVPATGLFGLAWLLIAIPLAGAAVLLLIGKASNPWGHWLATAASLASFGLGVLLFTTMLSADEAQRAVSVPLYDWISTGSWNIHVGLLVDQLSILFVLLITGVGSLIHIYSIGYMEHDERRRRFFAYLNLFVAAMLTLVLADNYLVLFLGWEGVGLASYLLISFWQHKPSAAAAGRKAFVVNRVGDLGIAMAIFTMLSLFGSVAFADVNAGVSQLSATSATLLGCLLLLGACGKSAQVPLHTWLLDAMEGPTPVSALIHAATMVTAGVYLIVRSHAIFAASPAATMAVAVVGVVTLLAGAWVGSAKDDIKKVLAGSTMSQIGYMMLAAGLGPAGAAFAIFHLITHGFFKANMFLGAGSVMHGMHDDVDMRHYGALASGMRWTFLTFAMGYLAIIGFPFTAGFYSKDHIIETAFHENVVLGVLALIGAGITAYYMTRLMMMTFFGRARWEQGVHPHESPAVMTVPLVILAILSLGAGLVMNGWIQGWLAPATGSHPHETGLLNFTPVGLAALGVVAVGVAIGWFLHKDDIPREAPATRNPLVLVSRNDLYGDQMNQWLVVGPVSGVSQVLALADHGVVDGAARGAGAASVGLAGWLRRTQNGHSRSYGVILVLGVVVIGVIALVGQLV</sequence>
<dbReference type="AlphaFoldDB" id="A0A3P1T3P7"/>
<keyword evidence="4 6" id="KW-0472">Membrane</keyword>
<feature type="transmembrane region" description="Helical" evidence="6">
    <location>
        <begin position="262"/>
        <end position="280"/>
    </location>
</feature>
<dbReference type="GO" id="GO:0008137">
    <property type="term" value="F:NADH dehydrogenase (ubiquinone) activity"/>
    <property type="evidence" value="ECO:0007669"/>
    <property type="project" value="InterPro"/>
</dbReference>
<dbReference type="Pfam" id="PF00662">
    <property type="entry name" value="Proton_antipo_N"/>
    <property type="match status" value="1"/>
</dbReference>
<feature type="transmembrane region" description="Helical" evidence="6">
    <location>
        <begin position="292"/>
        <end position="311"/>
    </location>
</feature>
<dbReference type="GO" id="GO:0015990">
    <property type="term" value="P:electron transport coupled proton transport"/>
    <property type="evidence" value="ECO:0007669"/>
    <property type="project" value="TreeGrafter"/>
</dbReference>
<dbReference type="GO" id="GO:0016020">
    <property type="term" value="C:membrane"/>
    <property type="evidence" value="ECO:0007669"/>
    <property type="project" value="UniProtKB-SubCell"/>
</dbReference>
<dbReference type="EMBL" id="RQZG01000016">
    <property type="protein sequence ID" value="RRD03785.1"/>
    <property type="molecule type" value="Genomic_DNA"/>
</dbReference>
<evidence type="ECO:0000256" key="6">
    <source>
        <dbReference type="SAM" id="Phobius"/>
    </source>
</evidence>
<dbReference type="InterPro" id="IPR018393">
    <property type="entry name" value="NADHpl_OxRdtase_5_subgr"/>
</dbReference>
<protein>
    <submittedName>
        <fullName evidence="9">NADH-quinone oxidoreductase subunit L</fullName>
        <ecNumber evidence="9">1.6.5.3</ecNumber>
    </submittedName>
</protein>
<dbReference type="PANTHER" id="PTHR42829:SF2">
    <property type="entry name" value="NADH-UBIQUINONE OXIDOREDUCTASE CHAIN 5"/>
    <property type="match status" value="1"/>
</dbReference>
<evidence type="ECO:0000256" key="5">
    <source>
        <dbReference type="RuleBase" id="RU000320"/>
    </source>
</evidence>
<dbReference type="RefSeq" id="WP_124845475.1">
    <property type="nucleotide sequence ID" value="NZ_RQZG01000016.1"/>
</dbReference>
<feature type="transmembrane region" description="Helical" evidence="6">
    <location>
        <begin position="132"/>
        <end position="149"/>
    </location>
</feature>
<keyword evidence="3 6" id="KW-1133">Transmembrane helix</keyword>
<feature type="transmembrane region" description="Helical" evidence="6">
    <location>
        <begin position="12"/>
        <end position="36"/>
    </location>
</feature>
<organism evidence="9 10">
    <name type="scientific">Arachnia propionica</name>
    <dbReference type="NCBI Taxonomy" id="1750"/>
    <lineage>
        <taxon>Bacteria</taxon>
        <taxon>Bacillati</taxon>
        <taxon>Actinomycetota</taxon>
        <taxon>Actinomycetes</taxon>
        <taxon>Propionibacteriales</taxon>
        <taxon>Propionibacteriaceae</taxon>
        <taxon>Arachnia</taxon>
    </lineage>
</organism>
<evidence type="ECO:0000313" key="9">
    <source>
        <dbReference type="EMBL" id="RRD03785.1"/>
    </source>
</evidence>
<dbReference type="Proteomes" id="UP000280819">
    <property type="component" value="Unassembled WGS sequence"/>
</dbReference>
<dbReference type="InterPro" id="IPR001750">
    <property type="entry name" value="ND/Mrp_TM"/>
</dbReference>
<evidence type="ECO:0000256" key="2">
    <source>
        <dbReference type="ARBA" id="ARBA00022692"/>
    </source>
</evidence>
<dbReference type="EC" id="1.6.5.3" evidence="9"/>
<feature type="transmembrane region" description="Helical" evidence="6">
    <location>
        <begin position="389"/>
        <end position="412"/>
    </location>
</feature>
<feature type="transmembrane region" description="Helical" evidence="6">
    <location>
        <begin position="467"/>
        <end position="491"/>
    </location>
</feature>
<feature type="transmembrane region" description="Helical" evidence="6">
    <location>
        <begin position="424"/>
        <end position="446"/>
    </location>
</feature>
<keyword evidence="9" id="KW-0560">Oxidoreductase</keyword>
<dbReference type="Gene3D" id="1.20.5.2700">
    <property type="match status" value="1"/>
</dbReference>
<dbReference type="Pfam" id="PF00361">
    <property type="entry name" value="Proton_antipo_M"/>
    <property type="match status" value="1"/>
</dbReference>
<dbReference type="PANTHER" id="PTHR42829">
    <property type="entry name" value="NADH-UBIQUINONE OXIDOREDUCTASE CHAIN 5"/>
    <property type="match status" value="1"/>
</dbReference>
<dbReference type="NCBIfam" id="NF005141">
    <property type="entry name" value="PRK06590.1"/>
    <property type="match status" value="1"/>
</dbReference>
<reference evidence="9 10" key="1">
    <citation type="submission" date="2018-11" db="EMBL/GenBank/DDBJ databases">
        <title>Genomes From Bacteria Associated with the Canine Oral Cavity: a Test Case for Automated Genome-Based Taxonomic Assignment.</title>
        <authorList>
            <person name="Coil D.A."/>
            <person name="Jospin G."/>
            <person name="Darling A.E."/>
            <person name="Wallis C."/>
            <person name="Davis I.J."/>
            <person name="Harris S."/>
            <person name="Eisen J.A."/>
            <person name="Holcombe L.J."/>
            <person name="O'Flynn C."/>
        </authorList>
    </citation>
    <scope>NUCLEOTIDE SEQUENCE [LARGE SCALE GENOMIC DNA]</scope>
    <source>
        <strain evidence="9 10">OH887_COT-365</strain>
    </source>
</reference>
<comment type="subcellular location">
    <subcellularLocation>
        <location evidence="1">Endomembrane system</location>
        <topology evidence="1">Multi-pass membrane protein</topology>
    </subcellularLocation>
    <subcellularLocation>
        <location evidence="5">Membrane</location>
        <topology evidence="5">Multi-pass membrane protein</topology>
    </subcellularLocation>
</comment>
<dbReference type="NCBIfam" id="TIGR01974">
    <property type="entry name" value="NDH_I_L"/>
    <property type="match status" value="1"/>
</dbReference>